<evidence type="ECO:0000313" key="10">
    <source>
        <dbReference type="EMBL" id="PIS21329.1"/>
    </source>
</evidence>
<feature type="transmembrane region" description="Helical" evidence="8">
    <location>
        <begin position="304"/>
        <end position="328"/>
    </location>
</feature>
<comment type="subcellular location">
    <subcellularLocation>
        <location evidence="1">Cell membrane</location>
        <topology evidence="1">Multi-pass membrane protein</topology>
    </subcellularLocation>
</comment>
<keyword evidence="6 8" id="KW-1133">Transmembrane helix</keyword>
<comment type="caution">
    <text evidence="10">The sequence shown here is derived from an EMBL/GenBank/DDBJ whole genome shotgun (WGS) entry which is preliminary data.</text>
</comment>
<keyword evidence="5 8" id="KW-0812">Transmembrane</keyword>
<dbReference type="GO" id="GO:0016763">
    <property type="term" value="F:pentosyltransferase activity"/>
    <property type="evidence" value="ECO:0007669"/>
    <property type="project" value="TreeGrafter"/>
</dbReference>
<name>A0A2H0XAX9_UNCKA</name>
<dbReference type="Pfam" id="PF13231">
    <property type="entry name" value="PMT_2"/>
    <property type="match status" value="1"/>
</dbReference>
<accession>A0A2H0XAX9</accession>
<evidence type="ECO:0000259" key="9">
    <source>
        <dbReference type="Pfam" id="PF13231"/>
    </source>
</evidence>
<dbReference type="GO" id="GO:0005886">
    <property type="term" value="C:plasma membrane"/>
    <property type="evidence" value="ECO:0007669"/>
    <property type="project" value="UniProtKB-SubCell"/>
</dbReference>
<evidence type="ECO:0000313" key="11">
    <source>
        <dbReference type="Proteomes" id="UP000231098"/>
    </source>
</evidence>
<keyword evidence="4" id="KW-0808">Transferase</keyword>
<evidence type="ECO:0000256" key="6">
    <source>
        <dbReference type="ARBA" id="ARBA00022989"/>
    </source>
</evidence>
<sequence length="456" mass="51977">MFGYIKQYKMILRKFYPYIIIFVLAFFPRVLQPVSSPIQWYWRPLQFYHAILTNNLANTFQSGHPGVTVMWISGFTETAYRKLTGFPESLYPMDQLPSYPIPSGAILSGIIPLIILISFGVCFSYFLLTKLINNKLAFIAAIFIALDPYYLYQSKVLHLDATLANLMMLSALSYLVFLKEKKRQYLIISAILGGLAILTKTPAVFLVPFIGLSSLVFNWENLRIGLKSRNLFSTVFKTLLPVLNWVFLAGFIFFLLFPALWVSPITTLRKYFNLGVTVPALTPHEFPNYFLGKSALLEILGFKFYLFTAFIYNTPAAVIFPLVSIFYLVRKKFSKSSAKIIILFFSYCLFFLVMMSIAAKKGNRYLTPFFPIFSVISASGFYIFLEDIIKYFGKSQLKIKLIYAGAVFILMLNFVPVLMKHPYYGTYFNPLTGSNKVADFVFSIGDQSEGVAEALS</sequence>
<feature type="transmembrane region" description="Helical" evidence="8">
    <location>
        <begin position="397"/>
        <end position="419"/>
    </location>
</feature>
<keyword evidence="3" id="KW-0328">Glycosyltransferase</keyword>
<feature type="transmembrane region" description="Helical" evidence="8">
    <location>
        <begin position="135"/>
        <end position="152"/>
    </location>
</feature>
<evidence type="ECO:0000256" key="2">
    <source>
        <dbReference type="ARBA" id="ARBA00022475"/>
    </source>
</evidence>
<dbReference type="PANTHER" id="PTHR33908">
    <property type="entry name" value="MANNOSYLTRANSFERASE YKCB-RELATED"/>
    <property type="match status" value="1"/>
</dbReference>
<evidence type="ECO:0000256" key="8">
    <source>
        <dbReference type="SAM" id="Phobius"/>
    </source>
</evidence>
<evidence type="ECO:0000256" key="3">
    <source>
        <dbReference type="ARBA" id="ARBA00022676"/>
    </source>
</evidence>
<feature type="transmembrane region" description="Helical" evidence="8">
    <location>
        <begin position="340"/>
        <end position="359"/>
    </location>
</feature>
<keyword evidence="2" id="KW-1003">Cell membrane</keyword>
<dbReference type="InterPro" id="IPR038731">
    <property type="entry name" value="RgtA/B/C-like"/>
</dbReference>
<evidence type="ECO:0000256" key="4">
    <source>
        <dbReference type="ARBA" id="ARBA00022679"/>
    </source>
</evidence>
<feature type="transmembrane region" description="Helical" evidence="8">
    <location>
        <begin position="365"/>
        <end position="385"/>
    </location>
</feature>
<dbReference type="InterPro" id="IPR050297">
    <property type="entry name" value="LipidA_mod_glycosyltrf_83"/>
</dbReference>
<feature type="non-terminal residue" evidence="10">
    <location>
        <position position="456"/>
    </location>
</feature>
<evidence type="ECO:0000256" key="5">
    <source>
        <dbReference type="ARBA" id="ARBA00022692"/>
    </source>
</evidence>
<gene>
    <name evidence="10" type="ORF">COT51_03385</name>
</gene>
<dbReference type="Proteomes" id="UP000231098">
    <property type="component" value="Unassembled WGS sequence"/>
</dbReference>
<protein>
    <recommendedName>
        <fullName evidence="9">Glycosyltransferase RgtA/B/C/D-like domain-containing protein</fullName>
    </recommendedName>
</protein>
<keyword evidence="7 8" id="KW-0472">Membrane</keyword>
<evidence type="ECO:0000256" key="7">
    <source>
        <dbReference type="ARBA" id="ARBA00023136"/>
    </source>
</evidence>
<feature type="transmembrane region" description="Helical" evidence="8">
    <location>
        <begin position="242"/>
        <end position="262"/>
    </location>
</feature>
<reference evidence="11" key="1">
    <citation type="submission" date="2017-09" db="EMBL/GenBank/DDBJ databases">
        <title>Depth-based differentiation of microbial function through sediment-hosted aquifers and enrichment of novel symbionts in the deep terrestrial subsurface.</title>
        <authorList>
            <person name="Probst A.J."/>
            <person name="Ladd B."/>
            <person name="Jarett J.K."/>
            <person name="Geller-Mcgrath D.E."/>
            <person name="Sieber C.M.K."/>
            <person name="Emerson J.B."/>
            <person name="Anantharaman K."/>
            <person name="Thomas B.C."/>
            <person name="Malmstrom R."/>
            <person name="Stieglmeier M."/>
            <person name="Klingl A."/>
            <person name="Woyke T."/>
            <person name="Ryan C.M."/>
            <person name="Banfield J.F."/>
        </authorList>
    </citation>
    <scope>NUCLEOTIDE SEQUENCE [LARGE SCALE GENOMIC DNA]</scope>
</reference>
<dbReference type="EMBL" id="PEYV01000057">
    <property type="protein sequence ID" value="PIS21329.1"/>
    <property type="molecule type" value="Genomic_DNA"/>
</dbReference>
<dbReference type="AlphaFoldDB" id="A0A2H0XAX9"/>
<dbReference type="PANTHER" id="PTHR33908:SF11">
    <property type="entry name" value="MEMBRANE PROTEIN"/>
    <property type="match status" value="1"/>
</dbReference>
<feature type="domain" description="Glycosyltransferase RgtA/B/C/D-like" evidence="9">
    <location>
        <begin position="107"/>
        <end position="223"/>
    </location>
</feature>
<feature type="transmembrane region" description="Helical" evidence="8">
    <location>
        <begin position="105"/>
        <end position="128"/>
    </location>
</feature>
<evidence type="ECO:0000256" key="1">
    <source>
        <dbReference type="ARBA" id="ARBA00004651"/>
    </source>
</evidence>
<organism evidence="10 11">
    <name type="scientific">candidate division WWE3 bacterium CG08_land_8_20_14_0_20_41_15</name>
    <dbReference type="NCBI Taxonomy" id="1975086"/>
    <lineage>
        <taxon>Bacteria</taxon>
        <taxon>Katanobacteria</taxon>
    </lineage>
</organism>
<proteinExistence type="predicted"/>
<feature type="transmembrane region" description="Helical" evidence="8">
    <location>
        <begin position="158"/>
        <end position="177"/>
    </location>
</feature>
<dbReference type="GO" id="GO:0009103">
    <property type="term" value="P:lipopolysaccharide biosynthetic process"/>
    <property type="evidence" value="ECO:0007669"/>
    <property type="project" value="UniProtKB-ARBA"/>
</dbReference>
<feature type="transmembrane region" description="Helical" evidence="8">
    <location>
        <begin position="184"/>
        <end position="199"/>
    </location>
</feature>
<feature type="transmembrane region" description="Helical" evidence="8">
    <location>
        <begin position="15"/>
        <end position="31"/>
    </location>
</feature>